<accession>A0A4Q9M3K5</accession>
<reference evidence="1" key="1">
    <citation type="submission" date="2019-01" db="EMBL/GenBank/DDBJ databases">
        <title>Draft genome sequences of three monokaryotic isolates of the white-rot basidiomycete fungus Dichomitus squalens.</title>
        <authorList>
            <consortium name="DOE Joint Genome Institute"/>
            <person name="Lopez S.C."/>
            <person name="Andreopoulos B."/>
            <person name="Pangilinan J."/>
            <person name="Lipzen A."/>
            <person name="Riley R."/>
            <person name="Ahrendt S."/>
            <person name="Ng V."/>
            <person name="Barry K."/>
            <person name="Daum C."/>
            <person name="Grigoriev I.V."/>
            <person name="Hilden K.S."/>
            <person name="Makela M.R."/>
            <person name="de Vries R.P."/>
        </authorList>
    </citation>
    <scope>NUCLEOTIDE SEQUENCE [LARGE SCALE GENOMIC DNA]</scope>
    <source>
        <strain evidence="1">OM18370.1</strain>
    </source>
</reference>
<evidence type="ECO:0000313" key="1">
    <source>
        <dbReference type="EMBL" id="TBU21430.1"/>
    </source>
</evidence>
<dbReference type="AlphaFoldDB" id="A0A4Q9M3K5"/>
<gene>
    <name evidence="1" type="ORF">BD311DRAFT_772171</name>
</gene>
<proteinExistence type="predicted"/>
<name>A0A4Q9M3K5_9APHY</name>
<sequence length="94" mass="10435">MLEIKSIDDIVHMSKASFVGCSPAALTNGTRTLATSPWAQSFPAELLARIFLHLRDISVQCYGYPRPSWLALREDAYPSHAGVVYTSYEPSCAW</sequence>
<dbReference type="Proteomes" id="UP000292957">
    <property type="component" value="Unassembled WGS sequence"/>
</dbReference>
<dbReference type="EMBL" id="ML143609">
    <property type="protein sequence ID" value="TBU21430.1"/>
    <property type="molecule type" value="Genomic_DNA"/>
</dbReference>
<organism evidence="1">
    <name type="scientific">Dichomitus squalens</name>
    <dbReference type="NCBI Taxonomy" id="114155"/>
    <lineage>
        <taxon>Eukaryota</taxon>
        <taxon>Fungi</taxon>
        <taxon>Dikarya</taxon>
        <taxon>Basidiomycota</taxon>
        <taxon>Agaricomycotina</taxon>
        <taxon>Agaricomycetes</taxon>
        <taxon>Polyporales</taxon>
        <taxon>Polyporaceae</taxon>
        <taxon>Dichomitus</taxon>
    </lineage>
</organism>
<protein>
    <submittedName>
        <fullName evidence="1">Uncharacterized protein</fullName>
    </submittedName>
</protein>